<proteinExistence type="predicted"/>
<dbReference type="InterPro" id="IPR013785">
    <property type="entry name" value="Aldolase_TIM"/>
</dbReference>
<dbReference type="PANTHER" id="PTHR32332">
    <property type="entry name" value="2-NITROPROPANE DIOXYGENASE"/>
    <property type="match status" value="1"/>
</dbReference>
<dbReference type="SUPFAM" id="SSF51412">
    <property type="entry name" value="Inosine monophosphate dehydrogenase (IMPDH)"/>
    <property type="match status" value="1"/>
</dbReference>
<dbReference type="CDD" id="cd04730">
    <property type="entry name" value="NPD_like"/>
    <property type="match status" value="1"/>
</dbReference>
<dbReference type="PROSITE" id="PS00912">
    <property type="entry name" value="DHODEHASE_2"/>
    <property type="match status" value="1"/>
</dbReference>
<dbReference type="Gene3D" id="3.20.20.70">
    <property type="entry name" value="Aldolase class I"/>
    <property type="match status" value="1"/>
</dbReference>
<dbReference type="GO" id="GO:0018580">
    <property type="term" value="F:nitronate monooxygenase activity"/>
    <property type="evidence" value="ECO:0007669"/>
    <property type="project" value="InterPro"/>
</dbReference>
<dbReference type="InterPro" id="IPR004136">
    <property type="entry name" value="NMO"/>
</dbReference>
<dbReference type="InterPro" id="IPR001295">
    <property type="entry name" value="Dihydroorotate_DH_CS"/>
</dbReference>
<dbReference type="EMBL" id="KZ989184">
    <property type="protein sequence ID" value="RKP27580.1"/>
    <property type="molecule type" value="Genomic_DNA"/>
</dbReference>
<evidence type="ECO:0000256" key="3">
    <source>
        <dbReference type="ARBA" id="ARBA00023002"/>
    </source>
</evidence>
<keyword evidence="4" id="KW-0223">Dioxygenase</keyword>
<dbReference type="PANTHER" id="PTHR32332:SF31">
    <property type="entry name" value="2-NITROPROPANE DIOXYGENASE FAMILY, PUTATIVE (AFU_ORTHOLOGUE AFUA_2G09850)-RELATED"/>
    <property type="match status" value="1"/>
</dbReference>
<reference evidence="5" key="1">
    <citation type="journal article" date="2018" name="Nat. Microbiol.">
        <title>Leveraging single-cell genomics to expand the fungal tree of life.</title>
        <authorList>
            <person name="Ahrendt S.R."/>
            <person name="Quandt C.A."/>
            <person name="Ciobanu D."/>
            <person name="Clum A."/>
            <person name="Salamov A."/>
            <person name="Andreopoulos B."/>
            <person name="Cheng J.F."/>
            <person name="Woyke T."/>
            <person name="Pelin A."/>
            <person name="Henrissat B."/>
            <person name="Reynolds N.K."/>
            <person name="Benny G.L."/>
            <person name="Smith M.E."/>
            <person name="James T.Y."/>
            <person name="Grigoriev I.V."/>
        </authorList>
    </citation>
    <scope>NUCLEOTIDE SEQUENCE [LARGE SCALE GENOMIC DNA]</scope>
    <source>
        <strain evidence="5">Benny S71-1</strain>
    </source>
</reference>
<sequence>MSVQFQRYFPHITVPIVQAPMAYASNWTLASAVSQAGGLGFIGAGYVTDPAWAADELAAAASVLARDRHGRLPIGIGFIAWHLGASPQWQDVLAHVLEARPAAIWFSFGDAAPMIRWIREQEKALPADVPPCRLFVQVQTVAGAREAVAWGADIIVAQGGEAGGHSAKENASTLCLLPEVLDALADTSIPVLAAGGIADGRGVAAMLLMGAAAVVLGSRFVLSEECPVSDVVKQTIIQSKDGGVTTIKSDLFDRLRGFGWPAEYAIRTMRNAATDAYERDQTMPSAADYADAVRRGDTTVAMVTTGQAVGLLNELLPAADIVKQIQAQVEKLLPQFAQ</sequence>
<protein>
    <submittedName>
        <fullName evidence="4">Putative 2-nitropropane dioxygenase</fullName>
    </submittedName>
</protein>
<dbReference type="Pfam" id="PF03060">
    <property type="entry name" value="NMO"/>
    <property type="match status" value="2"/>
</dbReference>
<dbReference type="Proteomes" id="UP000278143">
    <property type="component" value="Unassembled WGS sequence"/>
</dbReference>
<accession>A0A4P9Z7A5</accession>
<evidence type="ECO:0000313" key="4">
    <source>
        <dbReference type="EMBL" id="RKP27580.1"/>
    </source>
</evidence>
<dbReference type="GO" id="GO:0006207">
    <property type="term" value="P:'de novo' pyrimidine nucleobase biosynthetic process"/>
    <property type="evidence" value="ECO:0007669"/>
    <property type="project" value="InterPro"/>
</dbReference>
<organism evidence="4 5">
    <name type="scientific">Syncephalis pseudoplumigaleata</name>
    <dbReference type="NCBI Taxonomy" id="1712513"/>
    <lineage>
        <taxon>Eukaryota</taxon>
        <taxon>Fungi</taxon>
        <taxon>Fungi incertae sedis</taxon>
        <taxon>Zoopagomycota</taxon>
        <taxon>Zoopagomycotina</taxon>
        <taxon>Zoopagomycetes</taxon>
        <taxon>Zoopagales</taxon>
        <taxon>Piptocephalidaceae</taxon>
        <taxon>Syncephalis</taxon>
    </lineage>
</organism>
<keyword evidence="2" id="KW-0288">FMN</keyword>
<keyword evidence="1" id="KW-0285">Flavoprotein</keyword>
<dbReference type="AlphaFoldDB" id="A0A4P9Z7A5"/>
<evidence type="ECO:0000313" key="5">
    <source>
        <dbReference type="Proteomes" id="UP000278143"/>
    </source>
</evidence>
<name>A0A4P9Z7A5_9FUNG</name>
<keyword evidence="3" id="KW-0560">Oxidoreductase</keyword>
<dbReference type="GO" id="GO:0051213">
    <property type="term" value="F:dioxygenase activity"/>
    <property type="evidence" value="ECO:0007669"/>
    <property type="project" value="UniProtKB-KW"/>
</dbReference>
<evidence type="ECO:0000256" key="1">
    <source>
        <dbReference type="ARBA" id="ARBA00022630"/>
    </source>
</evidence>
<dbReference type="OrthoDB" id="2349068at2759"/>
<keyword evidence="5" id="KW-1185">Reference proteome</keyword>
<evidence type="ECO:0000256" key="2">
    <source>
        <dbReference type="ARBA" id="ARBA00022643"/>
    </source>
</evidence>
<gene>
    <name evidence="4" type="ORF">SYNPS1DRAFT_12454</name>
</gene>
<dbReference type="GO" id="GO:0016627">
    <property type="term" value="F:oxidoreductase activity, acting on the CH-CH group of donors"/>
    <property type="evidence" value="ECO:0007669"/>
    <property type="project" value="InterPro"/>
</dbReference>